<gene>
    <name evidence="1" type="ORF">ILUMI_18434</name>
</gene>
<reference evidence="1" key="1">
    <citation type="submission" date="2019-08" db="EMBL/GenBank/DDBJ databases">
        <title>The genome of the North American firefly Photinus pyralis.</title>
        <authorList>
            <consortium name="Photinus pyralis genome working group"/>
            <person name="Fallon T.R."/>
            <person name="Sander Lower S.E."/>
            <person name="Weng J.-K."/>
        </authorList>
    </citation>
    <scope>NUCLEOTIDE SEQUENCE</scope>
    <source>
        <strain evidence="1">TRF0915ILg1</strain>
        <tissue evidence="1">Whole body</tissue>
    </source>
</reference>
<comment type="caution">
    <text evidence="1">The sequence shown here is derived from an EMBL/GenBank/DDBJ whole genome shotgun (WGS) entry which is preliminary data.</text>
</comment>
<evidence type="ECO:0000313" key="2">
    <source>
        <dbReference type="Proteomes" id="UP000801492"/>
    </source>
</evidence>
<dbReference type="EMBL" id="VTPC01081970">
    <property type="protein sequence ID" value="KAF2887740.1"/>
    <property type="molecule type" value="Genomic_DNA"/>
</dbReference>
<organism evidence="1 2">
    <name type="scientific">Ignelater luminosus</name>
    <name type="common">Cucubano</name>
    <name type="synonym">Pyrophorus luminosus</name>
    <dbReference type="NCBI Taxonomy" id="2038154"/>
    <lineage>
        <taxon>Eukaryota</taxon>
        <taxon>Metazoa</taxon>
        <taxon>Ecdysozoa</taxon>
        <taxon>Arthropoda</taxon>
        <taxon>Hexapoda</taxon>
        <taxon>Insecta</taxon>
        <taxon>Pterygota</taxon>
        <taxon>Neoptera</taxon>
        <taxon>Endopterygota</taxon>
        <taxon>Coleoptera</taxon>
        <taxon>Polyphaga</taxon>
        <taxon>Elateriformia</taxon>
        <taxon>Elateroidea</taxon>
        <taxon>Elateridae</taxon>
        <taxon>Agrypninae</taxon>
        <taxon>Pyrophorini</taxon>
        <taxon>Ignelater</taxon>
    </lineage>
</organism>
<evidence type="ECO:0000313" key="1">
    <source>
        <dbReference type="EMBL" id="KAF2887740.1"/>
    </source>
</evidence>
<name>A0A8K0CQ63_IGNLU</name>
<protein>
    <submittedName>
        <fullName evidence="1">Uncharacterized protein</fullName>
    </submittedName>
</protein>
<accession>A0A8K0CQ63</accession>
<dbReference type="Proteomes" id="UP000801492">
    <property type="component" value="Unassembled WGS sequence"/>
</dbReference>
<sequence>MLMEGLLAQNFEVMQTVEDADFTIISNVLQLGQQSGTAMIVVGEDVYLPILLTVAAPVFSKIYLLKPAGKYVEYKLNPSGPYHSSSSEVGISKRRLRNYSCRNAEIHSAFYACALFAST</sequence>
<dbReference type="AlphaFoldDB" id="A0A8K0CQ63"/>
<proteinExistence type="predicted"/>
<keyword evidence="2" id="KW-1185">Reference proteome</keyword>
<dbReference type="OrthoDB" id="10059378at2759"/>